<dbReference type="Proteomes" id="UP000314981">
    <property type="component" value="Chromosome 15"/>
</dbReference>
<dbReference type="GO" id="GO:0005783">
    <property type="term" value="C:endoplasmic reticulum"/>
    <property type="evidence" value="ECO:0007669"/>
    <property type="project" value="TreeGrafter"/>
</dbReference>
<dbReference type="CDD" id="cd17129">
    <property type="entry name" value="Ubl1_FAF1"/>
    <property type="match status" value="1"/>
</dbReference>
<dbReference type="SUPFAM" id="SSF52833">
    <property type="entry name" value="Thioredoxin-like"/>
    <property type="match status" value="1"/>
</dbReference>
<dbReference type="FunFam" id="3.10.20.90:FF:000137">
    <property type="entry name" value="Fas associated factor 1"/>
    <property type="match status" value="1"/>
</dbReference>
<feature type="region of interest" description="Disordered" evidence="1">
    <location>
        <begin position="54"/>
        <end position="77"/>
    </location>
</feature>
<dbReference type="SMART" id="SM00166">
    <property type="entry name" value="UBX"/>
    <property type="match status" value="1"/>
</dbReference>
<evidence type="ECO:0000256" key="1">
    <source>
        <dbReference type="SAM" id="MobiDB-lite"/>
    </source>
</evidence>
<feature type="region of interest" description="Disordered" evidence="1">
    <location>
        <begin position="315"/>
        <end position="345"/>
    </location>
</feature>
<sequence>MILADFQACIGIENIDEAITLLEQNNRDLVAAINGVIPQENGILQSDYGGETISGPAFDPASHPAPAPAPSSSSAFRPVMPSRQIVERQPRMLDFRVEYRDRNVGVVLEDSCTVGEIKQILESELQIPMSKITVLKSLHLPKNNSLYVLTPDLPPPSSSSHAAEFSSRYGDCHPVFFIGSLEAAFQEAFYVKARDRKLLAIYLHRDESVLTNMFCSQMLCAESIVSYLSQNFITWAWDLTKDANRARFLTMCSRHFGSVVAQTIRTQKTDQFPLFLIIMGKRSSNEVLSVIQGNTTVDELMMRLMAAMEIFTAQQQEDIKDEDEREARENVKREQDEREAHEREMAEQFRLEQIRKEQEEEREAIRLSLEQALPPEPKEENAEPVSKLRIWTPSGEFLKRHFLASNKLQIVFDFVASKGFPWDEFKLLSTFPRRDVTQLDPNKSLLEVKLFPQKTLFLEAKE</sequence>
<name>A0A4W2CGR2_BOBOX</name>
<dbReference type="GO" id="GO:0036503">
    <property type="term" value="P:ERAD pathway"/>
    <property type="evidence" value="ECO:0007669"/>
    <property type="project" value="TreeGrafter"/>
</dbReference>
<dbReference type="Gene3D" id="3.10.20.90">
    <property type="entry name" value="Phosphatidylinositol 3-kinase Catalytic Subunit, Chain A, domain 1"/>
    <property type="match status" value="2"/>
</dbReference>
<feature type="domain" description="UBX" evidence="2">
    <location>
        <begin position="381"/>
        <end position="458"/>
    </location>
</feature>
<reference evidence="3 4" key="1">
    <citation type="submission" date="2018-11" db="EMBL/GenBank/DDBJ databases">
        <title>Haplotype-resolved cattle genomes.</title>
        <authorList>
            <person name="Low W.Y."/>
            <person name="Tearle R."/>
            <person name="Bickhart D.M."/>
            <person name="Rosen B.D."/>
            <person name="Koren S."/>
            <person name="Rhie A."/>
            <person name="Hiendleder S."/>
            <person name="Phillippy A.M."/>
            <person name="Smith T.P.L."/>
            <person name="Williams J.L."/>
        </authorList>
    </citation>
    <scope>NUCLEOTIDE SEQUENCE [LARGE SCALE GENOMIC DNA]</scope>
</reference>
<dbReference type="CDD" id="cd22249">
    <property type="entry name" value="UDM1_RNF168_RNF169-like"/>
    <property type="match status" value="1"/>
</dbReference>
<dbReference type="CDD" id="cd01771">
    <property type="entry name" value="UBX_UBXN3A"/>
    <property type="match status" value="1"/>
</dbReference>
<keyword evidence="4" id="KW-1185">Reference proteome</keyword>
<reference evidence="3" key="3">
    <citation type="submission" date="2025-09" db="UniProtKB">
        <authorList>
            <consortium name="Ensembl"/>
        </authorList>
    </citation>
    <scope>IDENTIFICATION</scope>
</reference>
<dbReference type="GO" id="GO:0051059">
    <property type="term" value="F:NF-kappaB binding"/>
    <property type="evidence" value="ECO:0007669"/>
    <property type="project" value="TreeGrafter"/>
</dbReference>
<protein>
    <recommendedName>
        <fullName evidence="2">UBX domain-containing protein</fullName>
    </recommendedName>
</protein>
<dbReference type="CDD" id="cd02990">
    <property type="entry name" value="UAS_FAF1"/>
    <property type="match status" value="1"/>
</dbReference>
<dbReference type="PANTHER" id="PTHR23322">
    <property type="entry name" value="FAS-ASSOCIATED PROTEIN"/>
    <property type="match status" value="1"/>
</dbReference>
<dbReference type="GO" id="GO:0005634">
    <property type="term" value="C:nucleus"/>
    <property type="evidence" value="ECO:0007669"/>
    <property type="project" value="TreeGrafter"/>
</dbReference>
<proteinExistence type="predicted"/>
<dbReference type="Gene3D" id="1.10.8.10">
    <property type="entry name" value="DNA helicase RuvA subunit, C-terminal domain"/>
    <property type="match status" value="1"/>
</dbReference>
<dbReference type="STRING" id="30522.A0A4W2CGR2"/>
<dbReference type="SUPFAM" id="SSF54236">
    <property type="entry name" value="Ubiquitin-like"/>
    <property type="match status" value="1"/>
</dbReference>
<dbReference type="InterPro" id="IPR001012">
    <property type="entry name" value="UBX_dom"/>
</dbReference>
<dbReference type="InterPro" id="IPR006577">
    <property type="entry name" value="UAS"/>
</dbReference>
<dbReference type="Pfam" id="PF21021">
    <property type="entry name" value="FAF1"/>
    <property type="match status" value="1"/>
</dbReference>
<dbReference type="InterPro" id="IPR029071">
    <property type="entry name" value="Ubiquitin-like_domsf"/>
</dbReference>
<dbReference type="InterPro" id="IPR036249">
    <property type="entry name" value="Thioredoxin-like_sf"/>
</dbReference>
<feature type="compositionally biased region" description="Basic and acidic residues" evidence="1">
    <location>
        <begin position="325"/>
        <end position="345"/>
    </location>
</feature>
<dbReference type="InterPro" id="IPR049483">
    <property type="entry name" value="FAF1_2-like_UAS"/>
</dbReference>
<dbReference type="Pfam" id="PF00789">
    <property type="entry name" value="UBX"/>
    <property type="match status" value="1"/>
</dbReference>
<dbReference type="Gene3D" id="3.40.30.10">
    <property type="entry name" value="Glutaredoxin"/>
    <property type="match status" value="1"/>
</dbReference>
<dbReference type="Ensembl" id="ENSBIXT00000022036.1">
    <property type="protein sequence ID" value="ENSBIXP00000012209.1"/>
    <property type="gene ID" value="ENSBIXG00000017287.1"/>
</dbReference>
<dbReference type="GO" id="GO:0043130">
    <property type="term" value="F:ubiquitin binding"/>
    <property type="evidence" value="ECO:0007669"/>
    <property type="project" value="TreeGrafter"/>
</dbReference>
<accession>A0A4W2CGR2</accession>
<dbReference type="PROSITE" id="PS50033">
    <property type="entry name" value="UBX"/>
    <property type="match status" value="1"/>
</dbReference>
<organism evidence="3 4">
    <name type="scientific">Bos indicus x Bos taurus</name>
    <name type="common">Hybrid cattle</name>
    <dbReference type="NCBI Taxonomy" id="30522"/>
    <lineage>
        <taxon>Eukaryota</taxon>
        <taxon>Metazoa</taxon>
        <taxon>Chordata</taxon>
        <taxon>Craniata</taxon>
        <taxon>Vertebrata</taxon>
        <taxon>Euteleostomi</taxon>
        <taxon>Mammalia</taxon>
        <taxon>Eutheria</taxon>
        <taxon>Laurasiatheria</taxon>
        <taxon>Artiodactyla</taxon>
        <taxon>Ruminantia</taxon>
        <taxon>Pecora</taxon>
        <taxon>Bovidae</taxon>
        <taxon>Bovinae</taxon>
        <taxon>Bos</taxon>
    </lineage>
</organism>
<dbReference type="CDD" id="cd14413">
    <property type="entry name" value="UBA_FAF1"/>
    <property type="match status" value="1"/>
</dbReference>
<dbReference type="SMR" id="A0A4W2CGR2"/>
<evidence type="ECO:0000313" key="4">
    <source>
        <dbReference type="Proteomes" id="UP000314981"/>
    </source>
</evidence>
<dbReference type="PANTHER" id="PTHR23322:SF96">
    <property type="entry name" value="FAS-ASSOCIATED FACTOR 1"/>
    <property type="match status" value="1"/>
</dbReference>
<evidence type="ECO:0000313" key="3">
    <source>
        <dbReference type="Ensembl" id="ENSBIXP00000012209.1"/>
    </source>
</evidence>
<dbReference type="InterPro" id="IPR044541">
    <property type="entry name" value="FAF1_UBA"/>
</dbReference>
<dbReference type="SMART" id="SM00594">
    <property type="entry name" value="UAS"/>
    <property type="match status" value="1"/>
</dbReference>
<dbReference type="AlphaFoldDB" id="A0A4W2CGR2"/>
<evidence type="ECO:0000259" key="2">
    <source>
        <dbReference type="PROSITE" id="PS50033"/>
    </source>
</evidence>
<dbReference type="InterPro" id="IPR033043">
    <property type="entry name" value="FAF1-like_UBX"/>
</dbReference>
<dbReference type="OMA" id="XDEREAR"/>
<reference evidence="3" key="2">
    <citation type="submission" date="2025-08" db="UniProtKB">
        <authorList>
            <consortium name="Ensembl"/>
        </authorList>
    </citation>
    <scope>IDENTIFICATION</scope>
</reference>
<dbReference type="InterPro" id="IPR050730">
    <property type="entry name" value="UBX_domain-protein"/>
</dbReference>